<feature type="region of interest" description="Disordered" evidence="1">
    <location>
        <begin position="13"/>
        <end position="48"/>
    </location>
</feature>
<gene>
    <name evidence="2" type="ORF">SSLN_LOCUS15330</name>
</gene>
<evidence type="ECO:0000313" key="3">
    <source>
        <dbReference type="Proteomes" id="UP000275846"/>
    </source>
</evidence>
<dbReference type="EMBL" id="UYSU01039828">
    <property type="protein sequence ID" value="VDM01716.1"/>
    <property type="molecule type" value="Genomic_DNA"/>
</dbReference>
<keyword evidence="3" id="KW-1185">Reference proteome</keyword>
<accession>A0A183TFT2</accession>
<protein>
    <submittedName>
        <fullName evidence="2 4">Uncharacterized protein</fullName>
    </submittedName>
</protein>
<evidence type="ECO:0000313" key="2">
    <source>
        <dbReference type="EMBL" id="VDM01716.1"/>
    </source>
</evidence>
<reference evidence="2 3" key="2">
    <citation type="submission" date="2018-11" db="EMBL/GenBank/DDBJ databases">
        <authorList>
            <consortium name="Pathogen Informatics"/>
        </authorList>
    </citation>
    <scope>NUCLEOTIDE SEQUENCE [LARGE SCALE GENOMIC DNA]</scope>
    <source>
        <strain evidence="2 3">NST_G2</strain>
    </source>
</reference>
<dbReference type="AlphaFoldDB" id="A0A183TFT2"/>
<proteinExistence type="predicted"/>
<evidence type="ECO:0000313" key="4">
    <source>
        <dbReference type="WBParaSite" id="SSLN_0001590401-mRNA-1"/>
    </source>
</evidence>
<name>A0A183TFT2_SCHSO</name>
<evidence type="ECO:0000256" key="1">
    <source>
        <dbReference type="SAM" id="MobiDB-lite"/>
    </source>
</evidence>
<dbReference type="WBParaSite" id="SSLN_0001590401-mRNA-1">
    <property type="protein sequence ID" value="SSLN_0001590401-mRNA-1"/>
    <property type="gene ID" value="SSLN_0001590401"/>
</dbReference>
<dbReference type="Proteomes" id="UP000275846">
    <property type="component" value="Unassembled WGS sequence"/>
</dbReference>
<sequence length="93" mass="9950">MALPLHGIRARCGGTPRGVSGRASHLRPLPPPTELSSHDDRGDASAAAAPEEAVACTRLFQLASLREVGLGEISDVHLVARQFSNDMRLLWIV</sequence>
<organism evidence="4">
    <name type="scientific">Schistocephalus solidus</name>
    <name type="common">Tapeworm</name>
    <dbReference type="NCBI Taxonomy" id="70667"/>
    <lineage>
        <taxon>Eukaryota</taxon>
        <taxon>Metazoa</taxon>
        <taxon>Spiralia</taxon>
        <taxon>Lophotrochozoa</taxon>
        <taxon>Platyhelminthes</taxon>
        <taxon>Cestoda</taxon>
        <taxon>Eucestoda</taxon>
        <taxon>Diphyllobothriidea</taxon>
        <taxon>Diphyllobothriidae</taxon>
        <taxon>Schistocephalus</taxon>
    </lineage>
</organism>
<reference evidence="4" key="1">
    <citation type="submission" date="2016-06" db="UniProtKB">
        <authorList>
            <consortium name="WormBaseParasite"/>
        </authorList>
    </citation>
    <scope>IDENTIFICATION</scope>
</reference>